<dbReference type="SMART" id="SM01045">
    <property type="entry name" value="BURP"/>
    <property type="match status" value="1"/>
</dbReference>
<dbReference type="PROSITE" id="PS51277">
    <property type="entry name" value="BURP"/>
    <property type="match status" value="1"/>
</dbReference>
<dbReference type="Gramene" id="TVU02848">
    <property type="protein sequence ID" value="TVU02848"/>
    <property type="gene ID" value="EJB05_51634"/>
</dbReference>
<comment type="caution">
    <text evidence="3">The sequence shown here is derived from an EMBL/GenBank/DDBJ whole genome shotgun (WGS) entry which is preliminary data.</text>
</comment>
<sequence length="313" mass="33183">MYPSTLLMVVVVAGAAVVYGGYPAANTPAAQFWEQALPGTPMPEVIADLVQRGSDHSPLAERYSALPGTSNLCIIYDTKLPSAEARKCLFFHEEQLRPGSTMTFNFPAEEGLAILPHDVAQKVPFGNLDDVLAAFHIPVGSAEAAQVEHTLSLCRAPPLAGEAKACATSLESTVQSATDMLGGATNAGAVRAATPEVPAAGLPRQPYVVQAVTPLDGDHHVACHVMPFPYAVYQCHMSAVMSEKVYVVSLRGLSDGSAADMVAFCHLDTSKWNPGHPAFEVLHTRPGATPVCHFMPYGNLAFIKDEGDRSLAC</sequence>
<dbReference type="InterPro" id="IPR004873">
    <property type="entry name" value="BURP_dom"/>
</dbReference>
<dbReference type="AlphaFoldDB" id="A0A5J9SV50"/>
<dbReference type="Pfam" id="PF03181">
    <property type="entry name" value="BURP"/>
    <property type="match status" value="1"/>
</dbReference>
<reference evidence="3 4" key="1">
    <citation type="journal article" date="2019" name="Sci. Rep.">
        <title>A high-quality genome of Eragrostis curvula grass provides insights into Poaceae evolution and supports new strategies to enhance forage quality.</title>
        <authorList>
            <person name="Carballo J."/>
            <person name="Santos B.A.C.M."/>
            <person name="Zappacosta D."/>
            <person name="Garbus I."/>
            <person name="Selva J.P."/>
            <person name="Gallo C.A."/>
            <person name="Diaz A."/>
            <person name="Albertini E."/>
            <person name="Caccamo M."/>
            <person name="Echenique V."/>
        </authorList>
    </citation>
    <scope>NUCLEOTIDE SEQUENCE [LARGE SCALE GENOMIC DNA]</scope>
    <source>
        <strain evidence="4">cv. Victoria</strain>
        <tissue evidence="3">Leaf</tissue>
    </source>
</reference>
<dbReference type="InterPro" id="IPR044816">
    <property type="entry name" value="BURP"/>
</dbReference>
<evidence type="ECO:0000313" key="3">
    <source>
        <dbReference type="EMBL" id="TVU02848.1"/>
    </source>
</evidence>
<feature type="non-terminal residue" evidence="3">
    <location>
        <position position="1"/>
    </location>
</feature>
<feature type="signal peptide" evidence="1">
    <location>
        <begin position="1"/>
        <end position="20"/>
    </location>
</feature>
<feature type="domain" description="BURP" evidence="2">
    <location>
        <begin position="90"/>
        <end position="305"/>
    </location>
</feature>
<dbReference type="EMBL" id="RWGY01000268">
    <property type="protein sequence ID" value="TVU02848.1"/>
    <property type="molecule type" value="Genomic_DNA"/>
</dbReference>
<keyword evidence="4" id="KW-1185">Reference proteome</keyword>
<dbReference type="Proteomes" id="UP000324897">
    <property type="component" value="Unassembled WGS sequence"/>
</dbReference>
<evidence type="ECO:0000313" key="4">
    <source>
        <dbReference type="Proteomes" id="UP000324897"/>
    </source>
</evidence>
<gene>
    <name evidence="3" type="ORF">EJB05_51634</name>
</gene>
<protein>
    <recommendedName>
        <fullName evidence="2">BURP domain-containing protein</fullName>
    </recommendedName>
</protein>
<keyword evidence="1" id="KW-0732">Signal</keyword>
<organism evidence="3 4">
    <name type="scientific">Eragrostis curvula</name>
    <name type="common">weeping love grass</name>
    <dbReference type="NCBI Taxonomy" id="38414"/>
    <lineage>
        <taxon>Eukaryota</taxon>
        <taxon>Viridiplantae</taxon>
        <taxon>Streptophyta</taxon>
        <taxon>Embryophyta</taxon>
        <taxon>Tracheophyta</taxon>
        <taxon>Spermatophyta</taxon>
        <taxon>Magnoliopsida</taxon>
        <taxon>Liliopsida</taxon>
        <taxon>Poales</taxon>
        <taxon>Poaceae</taxon>
        <taxon>PACMAD clade</taxon>
        <taxon>Chloridoideae</taxon>
        <taxon>Eragrostideae</taxon>
        <taxon>Eragrostidinae</taxon>
        <taxon>Eragrostis</taxon>
    </lineage>
</organism>
<proteinExistence type="predicted"/>
<dbReference type="OrthoDB" id="1909293at2759"/>
<dbReference type="PANTHER" id="PTHR31236">
    <property type="entry name" value="BURP DOMAIN PROTEIN USPL1-LIKE"/>
    <property type="match status" value="1"/>
</dbReference>
<feature type="chain" id="PRO_5023862382" description="BURP domain-containing protein" evidence="1">
    <location>
        <begin position="21"/>
        <end position="313"/>
    </location>
</feature>
<dbReference type="PANTHER" id="PTHR31236:SF24">
    <property type="entry name" value="BURP DOMAIN PROTEIN RD22"/>
    <property type="match status" value="1"/>
</dbReference>
<accession>A0A5J9SV50</accession>
<evidence type="ECO:0000259" key="2">
    <source>
        <dbReference type="PROSITE" id="PS51277"/>
    </source>
</evidence>
<name>A0A5J9SV50_9POAL</name>
<evidence type="ECO:0000256" key="1">
    <source>
        <dbReference type="SAM" id="SignalP"/>
    </source>
</evidence>